<name>K5V7I1_PHACS</name>
<reference evidence="1 2" key="1">
    <citation type="journal article" date="2012" name="BMC Genomics">
        <title>Comparative genomics of the white-rot fungi, Phanerochaete carnosa and P. chrysosporium, to elucidate the genetic basis of the distinct wood types they colonize.</title>
        <authorList>
            <person name="Suzuki H."/>
            <person name="MacDonald J."/>
            <person name="Syed K."/>
            <person name="Salamov A."/>
            <person name="Hori C."/>
            <person name="Aerts A."/>
            <person name="Henrissat B."/>
            <person name="Wiebenga A."/>
            <person name="vanKuyk P.A."/>
            <person name="Barry K."/>
            <person name="Lindquist E."/>
            <person name="LaButti K."/>
            <person name="Lapidus A."/>
            <person name="Lucas S."/>
            <person name="Coutinho P."/>
            <person name="Gong Y."/>
            <person name="Samejima M."/>
            <person name="Mahadevan R."/>
            <person name="Abou-Zaid M."/>
            <person name="de Vries R.P."/>
            <person name="Igarashi K."/>
            <person name="Yadav J.S."/>
            <person name="Grigoriev I.V."/>
            <person name="Master E.R."/>
        </authorList>
    </citation>
    <scope>NUCLEOTIDE SEQUENCE [LARGE SCALE GENOMIC DNA]</scope>
    <source>
        <strain evidence="1 2">HHB-10118-sp</strain>
    </source>
</reference>
<dbReference type="GeneID" id="18915709"/>
<evidence type="ECO:0000313" key="2">
    <source>
        <dbReference type="Proteomes" id="UP000008370"/>
    </source>
</evidence>
<evidence type="ECO:0000313" key="1">
    <source>
        <dbReference type="EMBL" id="EKM58731.1"/>
    </source>
</evidence>
<proteinExistence type="predicted"/>
<dbReference type="Proteomes" id="UP000008370">
    <property type="component" value="Unassembled WGS sequence"/>
</dbReference>
<sequence length="155" mass="17254">MVLLSPHILQHLYALGWAAVSRANIQETLQIIAEGAPGGGAVRRATVRETCRPEPGEYCWHTRNVGWVCSRNRPDGLQRPFVSPFRLHEELFRHLARRIIVSAVNDMGGGRSSAQASEPGTPRLCFVYKSTFAGQLVRMREGSVGAVRVTMRRCK</sequence>
<dbReference type="RefSeq" id="XP_007394027.1">
    <property type="nucleotide sequence ID" value="XM_007393965.1"/>
</dbReference>
<protein>
    <submittedName>
        <fullName evidence="1">Uncharacterized protein</fullName>
    </submittedName>
</protein>
<dbReference type="EMBL" id="JH930470">
    <property type="protein sequence ID" value="EKM58731.1"/>
    <property type="molecule type" value="Genomic_DNA"/>
</dbReference>
<dbReference type="InParanoid" id="K5V7I1"/>
<gene>
    <name evidence="1" type="ORF">PHACADRAFT_253227</name>
</gene>
<keyword evidence="2" id="KW-1185">Reference proteome</keyword>
<organism evidence="1 2">
    <name type="scientific">Phanerochaete carnosa (strain HHB-10118-sp)</name>
    <name type="common">White-rot fungus</name>
    <name type="synonym">Peniophora carnosa</name>
    <dbReference type="NCBI Taxonomy" id="650164"/>
    <lineage>
        <taxon>Eukaryota</taxon>
        <taxon>Fungi</taxon>
        <taxon>Dikarya</taxon>
        <taxon>Basidiomycota</taxon>
        <taxon>Agaricomycotina</taxon>
        <taxon>Agaricomycetes</taxon>
        <taxon>Polyporales</taxon>
        <taxon>Phanerochaetaceae</taxon>
        <taxon>Phanerochaete</taxon>
    </lineage>
</organism>
<dbReference type="KEGG" id="pco:PHACADRAFT_253227"/>
<accession>K5V7I1</accession>
<dbReference type="AlphaFoldDB" id="K5V7I1"/>
<dbReference type="HOGENOM" id="CLU_1696138_0_0_1"/>